<gene>
    <name evidence="2" type="ORF">QYE76_028465</name>
</gene>
<evidence type="ECO:0000313" key="3">
    <source>
        <dbReference type="Proteomes" id="UP001231189"/>
    </source>
</evidence>
<protein>
    <recommendedName>
        <fullName evidence="1">Integrase catalytic domain-containing protein</fullName>
    </recommendedName>
</protein>
<dbReference type="Proteomes" id="UP001231189">
    <property type="component" value="Unassembled WGS sequence"/>
</dbReference>
<dbReference type="PROSITE" id="PS50994">
    <property type="entry name" value="INTEGRASE"/>
    <property type="match status" value="1"/>
</dbReference>
<sequence length="567" mass="64078">MKHQYSPSGPALGTHHGEIPFHTKSQLPFTFAAPQQQGSPAYIVYKVGGDPGDYQFLYEPPKEIPHGYVCTYVPDTTGAHEPDYSGRDAGAGGSSGADAEKQAWLAKYATGTSYESSAPAAHTMDQISAILRDQFGILPKKRTIGYSKPYPNEYDLIPLPPKYRLPTSQTSDQLRVRYFAQSLTGPAFGWYTSLPPDSVRTWKQLEEQFHIQYHSEATEAGIADLTQVRQRRGETVSEYIQRFRTVKNRCYSVRLTEKEAVELAVAGLAAPLKDLTFQVEYNSLAHMVQKLTSYEQRHLELYQDKFKRPIGLVEAEEVEDAAEDQEVAVAEWARGAVPMSCKWVEAVPMKSVASKDVISFVLEHVIHRFGIPQTITTDGGSIFVSKEFRKFCEDMGIKLIRSSPYYAQANGQAEASNKSLIKLIKRKIDEHPRRWHEVLSEALWAYRMSCHGAIKTSPYHLVYGQEAVLPWEIKAGSRRITFQNNLTAEEYAALMSDSIEDVTELRLWSLEKIKENKAKVARAYNKKVRPKEFQVGDLVWEAVLPLGTKDKVYGKWSPNWHGPYKVD</sequence>
<comment type="caution">
    <text evidence="2">The sequence shown here is derived from an EMBL/GenBank/DDBJ whole genome shotgun (WGS) entry which is preliminary data.</text>
</comment>
<dbReference type="InterPro" id="IPR050951">
    <property type="entry name" value="Retrovirus_Pol_polyprotein"/>
</dbReference>
<dbReference type="PANTHER" id="PTHR37984">
    <property type="entry name" value="PROTEIN CBG26694"/>
    <property type="match status" value="1"/>
</dbReference>
<dbReference type="PANTHER" id="PTHR37984:SF5">
    <property type="entry name" value="PROTEIN NYNRIN-LIKE"/>
    <property type="match status" value="1"/>
</dbReference>
<dbReference type="GO" id="GO:0003676">
    <property type="term" value="F:nucleic acid binding"/>
    <property type="evidence" value="ECO:0007669"/>
    <property type="project" value="InterPro"/>
</dbReference>
<dbReference type="SUPFAM" id="SSF53098">
    <property type="entry name" value="Ribonuclease H-like"/>
    <property type="match status" value="1"/>
</dbReference>
<dbReference type="Gene3D" id="3.30.420.10">
    <property type="entry name" value="Ribonuclease H-like superfamily/Ribonuclease H"/>
    <property type="match status" value="1"/>
</dbReference>
<dbReference type="InterPro" id="IPR012337">
    <property type="entry name" value="RNaseH-like_sf"/>
</dbReference>
<dbReference type="AlphaFoldDB" id="A0AAD8QLT6"/>
<organism evidence="2 3">
    <name type="scientific">Lolium multiflorum</name>
    <name type="common">Italian ryegrass</name>
    <name type="synonym">Lolium perenne subsp. multiflorum</name>
    <dbReference type="NCBI Taxonomy" id="4521"/>
    <lineage>
        <taxon>Eukaryota</taxon>
        <taxon>Viridiplantae</taxon>
        <taxon>Streptophyta</taxon>
        <taxon>Embryophyta</taxon>
        <taxon>Tracheophyta</taxon>
        <taxon>Spermatophyta</taxon>
        <taxon>Magnoliopsida</taxon>
        <taxon>Liliopsida</taxon>
        <taxon>Poales</taxon>
        <taxon>Poaceae</taxon>
        <taxon>BOP clade</taxon>
        <taxon>Pooideae</taxon>
        <taxon>Poodae</taxon>
        <taxon>Poeae</taxon>
        <taxon>Poeae Chloroplast Group 2 (Poeae type)</taxon>
        <taxon>Loliodinae</taxon>
        <taxon>Loliinae</taxon>
        <taxon>Lolium</taxon>
    </lineage>
</organism>
<name>A0AAD8QLT6_LOLMU</name>
<keyword evidence="3" id="KW-1185">Reference proteome</keyword>
<feature type="domain" description="Integrase catalytic" evidence="1">
    <location>
        <begin position="305"/>
        <end position="466"/>
    </location>
</feature>
<dbReference type="InterPro" id="IPR036397">
    <property type="entry name" value="RNaseH_sf"/>
</dbReference>
<dbReference type="Pfam" id="PF03732">
    <property type="entry name" value="Retrotrans_gag"/>
    <property type="match status" value="1"/>
</dbReference>
<proteinExistence type="predicted"/>
<reference evidence="2" key="1">
    <citation type="submission" date="2023-07" db="EMBL/GenBank/DDBJ databases">
        <title>A chromosome-level genome assembly of Lolium multiflorum.</title>
        <authorList>
            <person name="Chen Y."/>
            <person name="Copetti D."/>
            <person name="Kolliker R."/>
            <person name="Studer B."/>
        </authorList>
    </citation>
    <scope>NUCLEOTIDE SEQUENCE</scope>
    <source>
        <strain evidence="2">02402/16</strain>
        <tissue evidence="2">Leaf</tissue>
    </source>
</reference>
<dbReference type="InterPro" id="IPR001584">
    <property type="entry name" value="Integrase_cat-core"/>
</dbReference>
<evidence type="ECO:0000259" key="1">
    <source>
        <dbReference type="PROSITE" id="PS50994"/>
    </source>
</evidence>
<dbReference type="GO" id="GO:0015074">
    <property type="term" value="P:DNA integration"/>
    <property type="evidence" value="ECO:0007669"/>
    <property type="project" value="InterPro"/>
</dbReference>
<evidence type="ECO:0000313" key="2">
    <source>
        <dbReference type="EMBL" id="KAK1604792.1"/>
    </source>
</evidence>
<dbReference type="InterPro" id="IPR005162">
    <property type="entry name" value="Retrotrans_gag_dom"/>
</dbReference>
<dbReference type="Pfam" id="PF00665">
    <property type="entry name" value="rve"/>
    <property type="match status" value="1"/>
</dbReference>
<accession>A0AAD8QLT6</accession>
<dbReference type="EMBL" id="JAUUTY010000007">
    <property type="protein sequence ID" value="KAK1604792.1"/>
    <property type="molecule type" value="Genomic_DNA"/>
</dbReference>